<dbReference type="GeneID" id="44999302"/>
<evidence type="ECO:0000313" key="3">
    <source>
        <dbReference type="Proteomes" id="UP000000814"/>
    </source>
</evidence>
<dbReference type="Proteomes" id="UP000000814">
    <property type="component" value="Chromosome"/>
</dbReference>
<keyword evidence="1" id="KW-1133">Transmembrane helix</keyword>
<accession>Q97FC3</accession>
<dbReference type="AlphaFoldDB" id="Q97FC3"/>
<proteinExistence type="predicted"/>
<gene>
    <name evidence="2" type="ordered locus">CA_C2817</name>
</gene>
<name>Q97FC3_CLOAB</name>
<feature type="transmembrane region" description="Helical" evidence="1">
    <location>
        <begin position="116"/>
        <end position="135"/>
    </location>
</feature>
<evidence type="ECO:0000313" key="2">
    <source>
        <dbReference type="EMBL" id="AAK80761.1"/>
    </source>
</evidence>
<protein>
    <submittedName>
        <fullName evidence="2">Predicted membrane protein</fullName>
    </submittedName>
</protein>
<reference evidence="2 3" key="1">
    <citation type="journal article" date="2001" name="J. Bacteriol.">
        <title>Genome sequence and comparative analysis of the solvent-producing bacterium Clostridium acetobutylicum.</title>
        <authorList>
            <person name="Nolling J."/>
            <person name="Breton G."/>
            <person name="Omelchenko M.V."/>
            <person name="Makarova K.S."/>
            <person name="Zeng Q."/>
            <person name="Gibson R."/>
            <person name="Lee H.M."/>
            <person name="Dubois J."/>
            <person name="Qiu D."/>
            <person name="Hitti J."/>
            <person name="Wolf Y.I."/>
            <person name="Tatusov R.L."/>
            <person name="Sabathe F."/>
            <person name="Doucette-Stamm L."/>
            <person name="Soucaille P."/>
            <person name="Daly M.J."/>
            <person name="Bennett G.N."/>
            <person name="Koonin E.V."/>
            <person name="Smith D.R."/>
        </authorList>
    </citation>
    <scope>NUCLEOTIDE SEQUENCE [LARGE SCALE GENOMIC DNA]</scope>
    <source>
        <strain evidence="3">ATCC 824 / DSM 792 / JCM 1419 / LMG 5710 / VKM B-1787</strain>
    </source>
</reference>
<feature type="transmembrane region" description="Helical" evidence="1">
    <location>
        <begin position="85"/>
        <end position="104"/>
    </location>
</feature>
<dbReference type="KEGG" id="cac:CA_C2817"/>
<sequence>MKKSKRRKGRKLINLTREAEKLDVERKARALESSYKYKHPVATLVYTIIILFVDIFLALWLGNKLPAYKSNLTNVLFYEKPPSSYIAYTFFSIIVPTVASLYIIKSCKIKHKAMKSIIFQLVCNIVAIVIFYNSYNIITSNRVYTKRLFKENMYMFSDIKTLKVEAENRRGEKECGFTIELKNGNEIGIVSNPNRDFEKSYEFIKFDKSCIGAKRYIDKELRGEYKKIIVSKFGEKNTEYILKSYKNN</sequence>
<dbReference type="STRING" id="272562.CA_C2817"/>
<keyword evidence="1" id="KW-0812">Transmembrane</keyword>
<feature type="transmembrane region" description="Helical" evidence="1">
    <location>
        <begin position="41"/>
        <end position="62"/>
    </location>
</feature>
<dbReference type="RefSeq" id="WP_010966102.1">
    <property type="nucleotide sequence ID" value="NC_003030.1"/>
</dbReference>
<dbReference type="EMBL" id="AE001437">
    <property type="protein sequence ID" value="AAK80761.1"/>
    <property type="molecule type" value="Genomic_DNA"/>
</dbReference>
<evidence type="ECO:0000256" key="1">
    <source>
        <dbReference type="SAM" id="Phobius"/>
    </source>
</evidence>
<organism evidence="2 3">
    <name type="scientific">Clostridium acetobutylicum (strain ATCC 824 / DSM 792 / JCM 1419 / IAM 19013 / LMG 5710 / NBRC 13948 / NRRL B-527 / VKM B-1787 / 2291 / W)</name>
    <dbReference type="NCBI Taxonomy" id="272562"/>
    <lineage>
        <taxon>Bacteria</taxon>
        <taxon>Bacillati</taxon>
        <taxon>Bacillota</taxon>
        <taxon>Clostridia</taxon>
        <taxon>Eubacteriales</taxon>
        <taxon>Clostridiaceae</taxon>
        <taxon>Clostridium</taxon>
    </lineage>
</organism>
<dbReference type="HOGENOM" id="CLU_1118625_0_0_9"/>
<keyword evidence="3" id="KW-1185">Reference proteome</keyword>
<keyword evidence="1" id="KW-0472">Membrane</keyword>
<dbReference type="PIR" id="F97246">
    <property type="entry name" value="F97246"/>
</dbReference>
<dbReference type="PATRIC" id="fig|272562.8.peg.3002"/>